<gene>
    <name evidence="13" type="ORF">EXIGLDRAFT_574183</name>
</gene>
<proteinExistence type="inferred from homology"/>
<name>A0A165LQA7_EXIGL</name>
<evidence type="ECO:0000256" key="5">
    <source>
        <dbReference type="ARBA" id="ARBA00022679"/>
    </source>
</evidence>
<keyword evidence="7 12" id="KW-0256">Endoplasmic reticulum</keyword>
<evidence type="ECO:0000256" key="7">
    <source>
        <dbReference type="ARBA" id="ARBA00022824"/>
    </source>
</evidence>
<comment type="similarity">
    <text evidence="3 12">Belongs to the glycosyltransferase 22 family.</text>
</comment>
<keyword evidence="6 12" id="KW-0812">Transmembrane</keyword>
<evidence type="ECO:0000256" key="3">
    <source>
        <dbReference type="ARBA" id="ARBA00007063"/>
    </source>
</evidence>
<organism evidence="13 14">
    <name type="scientific">Exidia glandulosa HHB12029</name>
    <dbReference type="NCBI Taxonomy" id="1314781"/>
    <lineage>
        <taxon>Eukaryota</taxon>
        <taxon>Fungi</taxon>
        <taxon>Dikarya</taxon>
        <taxon>Basidiomycota</taxon>
        <taxon>Agaricomycotina</taxon>
        <taxon>Agaricomycetes</taxon>
        <taxon>Auriculariales</taxon>
        <taxon>Exidiaceae</taxon>
        <taxon>Exidia</taxon>
    </lineage>
</organism>
<feature type="transmembrane region" description="Helical" evidence="12">
    <location>
        <begin position="288"/>
        <end position="307"/>
    </location>
</feature>
<feature type="non-terminal residue" evidence="13">
    <location>
        <position position="1"/>
    </location>
</feature>
<reference evidence="13 14" key="1">
    <citation type="journal article" date="2016" name="Mol. Biol. Evol.">
        <title>Comparative Genomics of Early-Diverging Mushroom-Forming Fungi Provides Insights into the Origins of Lignocellulose Decay Capabilities.</title>
        <authorList>
            <person name="Nagy L.G."/>
            <person name="Riley R."/>
            <person name="Tritt A."/>
            <person name="Adam C."/>
            <person name="Daum C."/>
            <person name="Floudas D."/>
            <person name="Sun H."/>
            <person name="Yadav J.S."/>
            <person name="Pangilinan J."/>
            <person name="Larsson K.H."/>
            <person name="Matsuura K."/>
            <person name="Barry K."/>
            <person name="Labutti K."/>
            <person name="Kuo R."/>
            <person name="Ohm R.A."/>
            <person name="Bhattacharya S.S."/>
            <person name="Shirouzu T."/>
            <person name="Yoshinaga Y."/>
            <person name="Martin F.M."/>
            <person name="Grigoriev I.V."/>
            <person name="Hibbett D.S."/>
        </authorList>
    </citation>
    <scope>NUCLEOTIDE SEQUENCE [LARGE SCALE GENOMIC DNA]</scope>
    <source>
        <strain evidence="13 14">HHB12029</strain>
    </source>
</reference>
<dbReference type="STRING" id="1314781.A0A165LQA7"/>
<evidence type="ECO:0000256" key="6">
    <source>
        <dbReference type="ARBA" id="ARBA00022692"/>
    </source>
</evidence>
<evidence type="ECO:0000256" key="4">
    <source>
        <dbReference type="ARBA" id="ARBA00022676"/>
    </source>
</evidence>
<evidence type="ECO:0000256" key="2">
    <source>
        <dbReference type="ARBA" id="ARBA00004922"/>
    </source>
</evidence>
<dbReference type="GO" id="GO:0005789">
    <property type="term" value="C:endoplasmic reticulum membrane"/>
    <property type="evidence" value="ECO:0007669"/>
    <property type="project" value="UniProtKB-SubCell"/>
</dbReference>
<protein>
    <recommendedName>
        <fullName evidence="12">Mannosyltransferase</fullName>
        <ecNumber evidence="12">2.4.1.-</ecNumber>
    </recommendedName>
</protein>
<dbReference type="InterPro" id="IPR005599">
    <property type="entry name" value="GPI_mannosylTrfase"/>
</dbReference>
<dbReference type="GO" id="GO:0052917">
    <property type="term" value="F:dol-P-Man:Man(7)GlcNAc(2)-PP-Dol alpha-1,6-mannosyltransferase activity"/>
    <property type="evidence" value="ECO:0007669"/>
    <property type="project" value="UniProtKB-EC"/>
</dbReference>
<dbReference type="FunCoup" id="A0A165LQA7">
    <property type="interactions" value="215"/>
</dbReference>
<feature type="transmembrane region" description="Helical" evidence="12">
    <location>
        <begin position="181"/>
        <end position="204"/>
    </location>
</feature>
<keyword evidence="8 12" id="KW-1133">Transmembrane helix</keyword>
<keyword evidence="4 12" id="KW-0328">Glycosyltransferase</keyword>
<feature type="transmembrane region" description="Helical" evidence="12">
    <location>
        <begin position="314"/>
        <end position="333"/>
    </location>
</feature>
<keyword evidence="14" id="KW-1185">Reference proteome</keyword>
<dbReference type="InParanoid" id="A0A165LQA7"/>
<feature type="transmembrane region" description="Helical" evidence="12">
    <location>
        <begin position="37"/>
        <end position="56"/>
    </location>
</feature>
<evidence type="ECO:0000256" key="1">
    <source>
        <dbReference type="ARBA" id="ARBA00004477"/>
    </source>
</evidence>
<comment type="pathway">
    <text evidence="2">Protein modification; protein glycosylation.</text>
</comment>
<feature type="transmembrane region" description="Helical" evidence="12">
    <location>
        <begin position="149"/>
        <end position="169"/>
    </location>
</feature>
<evidence type="ECO:0000313" key="14">
    <source>
        <dbReference type="Proteomes" id="UP000077266"/>
    </source>
</evidence>
<evidence type="ECO:0000256" key="8">
    <source>
        <dbReference type="ARBA" id="ARBA00022989"/>
    </source>
</evidence>
<evidence type="ECO:0000256" key="9">
    <source>
        <dbReference type="ARBA" id="ARBA00023136"/>
    </source>
</evidence>
<dbReference type="Pfam" id="PF03901">
    <property type="entry name" value="Glyco_transf_22"/>
    <property type="match status" value="1"/>
</dbReference>
<sequence>HLYNAPFTKVEESFNLHAIYDILTYGELRDHRTFPGAVPRSFVPSMFFGFLAFFPINSLEVLFSKDLALASQLLVRMVVGLANVLGLVAVQNAMKRRFGSTAETFYVLFTVTQFHVPFYASRTLPNMLALPLVTYALAWILERRRPRRAIACLVVAAVIVRAEIALLLAPLAVQMLVKRRISLSALVGSGLVSGTLALATTVVVDTYNWRWETALWPELYSIWFNVYEGKSAEWGVSPPWDYILKHLPKLTTFALPLALVSPVASEFLVAPGIFILAMSALAHKEWRFIVYVVPFVNVAASVSATALWQTRNRIFRLILIGGILGCAILSTFLSHVSSLNYPGGTAMQILHQRVPYSNVHVHICNKAAQTGASLFTFRRMEQGWVYNKTEHLTRQDLARGGFTHAVVEDWGAEKDKVWDVLAEVKGFAGVKLQL</sequence>
<comment type="catalytic activity">
    <reaction evidence="11">
        <text>an alpha-D-Man-(1-&gt;2)-alpha-D-Man-(1-&gt;2)-alpha-D-Man-(1-&gt;3)-[alpha-D-Man-(1-&gt;2)-alpha-D-Man-(1-&gt;3)-alpha-D-Man-(1-&gt;6)]-beta-D-Man-(1-&gt;4)-beta-D-GlcNAc-(1-&gt;4)-alpha-D-GlcNAc-diphospho-di-trans,poly-cis-dolichol + a di-trans,poly-cis-dolichyl beta-D-mannosyl phosphate = an alpha-D-Man-(1-&gt;2)-alpha-D-Man-(1-&gt;2)-alpha-D-Man-(1-&gt;3)-[alpha-D-Man-(1-&gt;2)-alpha-D-Man-(1-&gt;3)-[alpha-D-Man-(1-&gt;6)]-alpha-D-Man-(1-&gt;6)]-beta-D-Man-(1-&gt;4)-beta-D-GlcNAc-(1-&gt;4)-alpha-D-GlcNAc-diphospho-di-trans,poly-cis-dolichol + a di-trans,poly-cis-dolichyl phosphate + H(+)</text>
        <dbReference type="Rhea" id="RHEA:29535"/>
        <dbReference type="Rhea" id="RHEA-COMP:19498"/>
        <dbReference type="Rhea" id="RHEA-COMP:19501"/>
        <dbReference type="Rhea" id="RHEA-COMP:19518"/>
        <dbReference type="Rhea" id="RHEA-COMP:19519"/>
        <dbReference type="ChEBI" id="CHEBI:15378"/>
        <dbReference type="ChEBI" id="CHEBI:57683"/>
        <dbReference type="ChEBI" id="CHEBI:58211"/>
        <dbReference type="ChEBI" id="CHEBI:132517"/>
        <dbReference type="ChEBI" id="CHEBI:132519"/>
        <dbReference type="EC" id="2.4.1.260"/>
    </reaction>
    <physiologicalReaction direction="left-to-right" evidence="11">
        <dbReference type="Rhea" id="RHEA:29536"/>
    </physiologicalReaction>
</comment>
<dbReference type="OrthoDB" id="19039at2759"/>
<accession>A0A165LQA7</accession>
<dbReference type="Proteomes" id="UP000077266">
    <property type="component" value="Unassembled WGS sequence"/>
</dbReference>
<feature type="transmembrane region" description="Helical" evidence="12">
    <location>
        <begin position="68"/>
        <end position="90"/>
    </location>
</feature>
<keyword evidence="5" id="KW-0808">Transferase</keyword>
<comment type="subcellular location">
    <subcellularLocation>
        <location evidence="1 12">Endoplasmic reticulum membrane</location>
        <topology evidence="1 12">Multi-pass membrane protein</topology>
    </subcellularLocation>
</comment>
<dbReference type="GO" id="GO:0006487">
    <property type="term" value="P:protein N-linked glycosylation"/>
    <property type="evidence" value="ECO:0007669"/>
    <property type="project" value="TreeGrafter"/>
</dbReference>
<dbReference type="PANTHER" id="PTHR22760:SF1">
    <property type="entry name" value="DOL-P-MAN:MAN(7)GLCNAC(2)-PP-DOL ALPHA-1,6-MANNOSYLTRANSFERASE"/>
    <property type="match status" value="1"/>
</dbReference>
<feature type="transmembrane region" description="Helical" evidence="12">
    <location>
        <begin position="253"/>
        <end position="282"/>
    </location>
</feature>
<evidence type="ECO:0000256" key="11">
    <source>
        <dbReference type="ARBA" id="ARBA00048899"/>
    </source>
</evidence>
<dbReference type="UniPathway" id="UPA00378"/>
<comment type="function">
    <text evidence="10">Mannosyltransferase that operates in the biosynthetic pathway of dolichol-linked oligosaccharides, the glycan precursors employed in protein asparagine (N)-glycosylation. The assembly of dolichol-linked oligosaccharides begins on the cytosolic side of the endoplasmic reticulum membrane and finishes in its lumen. The sequential addition of sugars to dolichol pyrophosphate produces dolichol-linked oligosaccharides containing fourteen sugars, including two GlcNAcs, nine mannoses and three glucoses. Once assembled, the oligosaccharide is transferred from the lipid to nascent proteins by oligosaccharyltransferases. In the lumen of the endoplasmic reticulum, adds the eighth mannose residue in an alpha-1,6 linkage onto Man(7)GlcNAc(2)-PP-dolichol to produce Man(8)GlcNAc(2)-PP-dolichol.</text>
</comment>
<dbReference type="EMBL" id="KV425922">
    <property type="protein sequence ID" value="KZV98173.1"/>
    <property type="molecule type" value="Genomic_DNA"/>
</dbReference>
<evidence type="ECO:0000313" key="13">
    <source>
        <dbReference type="EMBL" id="KZV98173.1"/>
    </source>
</evidence>
<dbReference type="PANTHER" id="PTHR22760">
    <property type="entry name" value="GLYCOSYLTRANSFERASE"/>
    <property type="match status" value="1"/>
</dbReference>
<evidence type="ECO:0000256" key="10">
    <source>
        <dbReference type="ARBA" id="ARBA00044721"/>
    </source>
</evidence>
<evidence type="ECO:0000256" key="12">
    <source>
        <dbReference type="RuleBase" id="RU363075"/>
    </source>
</evidence>
<keyword evidence="9 12" id="KW-0472">Membrane</keyword>
<dbReference type="EC" id="2.4.1.-" evidence="12"/>
<feature type="non-terminal residue" evidence="13">
    <location>
        <position position="434"/>
    </location>
</feature>
<dbReference type="AlphaFoldDB" id="A0A165LQA7"/>